<accession>A0A4Y2ASL8</accession>
<dbReference type="OrthoDB" id="6382908at2759"/>
<evidence type="ECO:0000313" key="2">
    <source>
        <dbReference type="EMBL" id="GBL82477.1"/>
    </source>
</evidence>
<dbReference type="InterPro" id="IPR000477">
    <property type="entry name" value="RT_dom"/>
</dbReference>
<organism evidence="2 4">
    <name type="scientific">Araneus ventricosus</name>
    <name type="common">Orbweaver spider</name>
    <name type="synonym">Epeira ventricosa</name>
    <dbReference type="NCBI Taxonomy" id="182803"/>
    <lineage>
        <taxon>Eukaryota</taxon>
        <taxon>Metazoa</taxon>
        <taxon>Ecdysozoa</taxon>
        <taxon>Arthropoda</taxon>
        <taxon>Chelicerata</taxon>
        <taxon>Arachnida</taxon>
        <taxon>Araneae</taxon>
        <taxon>Araneomorphae</taxon>
        <taxon>Entelegynae</taxon>
        <taxon>Araneoidea</taxon>
        <taxon>Araneidae</taxon>
        <taxon>Araneus</taxon>
    </lineage>
</organism>
<gene>
    <name evidence="3" type="ORF">AVEN_139141_1</name>
    <name evidence="2" type="ORF">AVEN_58886_1</name>
</gene>
<dbReference type="EMBL" id="BGPR01081314">
    <property type="protein sequence ID" value="GBL82477.1"/>
    <property type="molecule type" value="Genomic_DNA"/>
</dbReference>
<feature type="domain" description="Reverse transcriptase" evidence="1">
    <location>
        <begin position="19"/>
        <end position="92"/>
    </location>
</feature>
<evidence type="ECO:0000313" key="4">
    <source>
        <dbReference type="Proteomes" id="UP000499080"/>
    </source>
</evidence>
<keyword evidence="4" id="KW-1185">Reference proteome</keyword>
<protein>
    <recommendedName>
        <fullName evidence="1">Reverse transcriptase domain-containing protein</fullName>
    </recommendedName>
</protein>
<evidence type="ECO:0000259" key="1">
    <source>
        <dbReference type="Pfam" id="PF00078"/>
    </source>
</evidence>
<dbReference type="AlphaFoldDB" id="A0A4Y2ASL8"/>
<dbReference type="Pfam" id="PF00078">
    <property type="entry name" value="RVT_1"/>
    <property type="match status" value="1"/>
</dbReference>
<dbReference type="Proteomes" id="UP000499080">
    <property type="component" value="Unassembled WGS sequence"/>
</dbReference>
<dbReference type="InterPro" id="IPR043502">
    <property type="entry name" value="DNA/RNA_pol_sf"/>
</dbReference>
<sequence length="102" mass="11798">MLPQPTEDIIFLFLKKGKNKTDIKSYRPITLLPTLGKILVKLLFKRLNQHLRKNNLQHPNQYCVRTNRSTEEAILDLLDKINSAENSNQRALMISLGDQRGI</sequence>
<name>A0A4Y2ASL8_ARAVE</name>
<dbReference type="SUPFAM" id="SSF56672">
    <property type="entry name" value="DNA/RNA polymerases"/>
    <property type="match status" value="1"/>
</dbReference>
<dbReference type="EMBL" id="BGPR01081318">
    <property type="protein sequence ID" value="GBL82501.1"/>
    <property type="molecule type" value="Genomic_DNA"/>
</dbReference>
<dbReference type="GO" id="GO:0071897">
    <property type="term" value="P:DNA biosynthetic process"/>
    <property type="evidence" value="ECO:0007669"/>
    <property type="project" value="UniProtKB-ARBA"/>
</dbReference>
<evidence type="ECO:0000313" key="3">
    <source>
        <dbReference type="EMBL" id="GBL82501.1"/>
    </source>
</evidence>
<comment type="caution">
    <text evidence="2">The sequence shown here is derived from an EMBL/GenBank/DDBJ whole genome shotgun (WGS) entry which is preliminary data.</text>
</comment>
<proteinExistence type="predicted"/>
<dbReference type="PANTHER" id="PTHR19446">
    <property type="entry name" value="REVERSE TRANSCRIPTASES"/>
    <property type="match status" value="1"/>
</dbReference>
<reference evidence="2 4" key="1">
    <citation type="journal article" date="2019" name="Sci. Rep.">
        <title>Orb-weaving spider Araneus ventricosus genome elucidates the spidroin gene catalogue.</title>
        <authorList>
            <person name="Kono N."/>
            <person name="Nakamura H."/>
            <person name="Ohtoshi R."/>
            <person name="Moran D.A.P."/>
            <person name="Shinohara A."/>
            <person name="Yoshida Y."/>
            <person name="Fujiwara M."/>
            <person name="Mori M."/>
            <person name="Tomita M."/>
            <person name="Arakawa K."/>
        </authorList>
    </citation>
    <scope>NUCLEOTIDE SEQUENCE [LARGE SCALE GENOMIC DNA]</scope>
</reference>